<feature type="domain" description="Myb-like" evidence="6">
    <location>
        <begin position="44"/>
        <end position="130"/>
    </location>
</feature>
<dbReference type="PROSITE" id="PS50090">
    <property type="entry name" value="MYB_LIKE"/>
    <property type="match status" value="2"/>
</dbReference>
<gene>
    <name evidence="8" type="ordered locus">Os09g0431300</name>
    <name evidence="8" type="ORF">OSNPB_090431300</name>
</gene>
<proteinExistence type="predicted"/>
<dbReference type="AlphaFoldDB" id="A0A0N7KQU7"/>
<dbReference type="GO" id="GO:0005634">
    <property type="term" value="C:nucleus"/>
    <property type="evidence" value="ECO:0000318"/>
    <property type="project" value="GO_Central"/>
</dbReference>
<reference evidence="9" key="1">
    <citation type="journal article" date="2005" name="Nature">
        <title>The map-based sequence of the rice genome.</title>
        <authorList>
            <consortium name="International rice genome sequencing project (IRGSP)"/>
            <person name="Matsumoto T."/>
            <person name="Wu J."/>
            <person name="Kanamori H."/>
            <person name="Katayose Y."/>
            <person name="Fujisawa M."/>
            <person name="Namiki N."/>
            <person name="Mizuno H."/>
            <person name="Yamamoto K."/>
            <person name="Antonio B.A."/>
            <person name="Baba T."/>
            <person name="Sakata K."/>
            <person name="Nagamura Y."/>
            <person name="Aoki H."/>
            <person name="Arikawa K."/>
            <person name="Arita K."/>
            <person name="Bito T."/>
            <person name="Chiden Y."/>
            <person name="Fujitsuka N."/>
            <person name="Fukunaka R."/>
            <person name="Hamada M."/>
            <person name="Harada C."/>
            <person name="Hayashi A."/>
            <person name="Hijishita S."/>
            <person name="Honda M."/>
            <person name="Hosokawa S."/>
            <person name="Ichikawa Y."/>
            <person name="Idonuma A."/>
            <person name="Iijima M."/>
            <person name="Ikeda M."/>
            <person name="Ikeno M."/>
            <person name="Ito K."/>
            <person name="Ito S."/>
            <person name="Ito T."/>
            <person name="Ito Y."/>
            <person name="Ito Y."/>
            <person name="Iwabuchi A."/>
            <person name="Kamiya K."/>
            <person name="Karasawa W."/>
            <person name="Kurita K."/>
            <person name="Katagiri S."/>
            <person name="Kikuta A."/>
            <person name="Kobayashi H."/>
            <person name="Kobayashi N."/>
            <person name="Machita K."/>
            <person name="Maehara T."/>
            <person name="Masukawa M."/>
            <person name="Mizubayashi T."/>
            <person name="Mukai Y."/>
            <person name="Nagasaki H."/>
            <person name="Nagata Y."/>
            <person name="Naito S."/>
            <person name="Nakashima M."/>
            <person name="Nakama Y."/>
            <person name="Nakamichi Y."/>
            <person name="Nakamura M."/>
            <person name="Meguro A."/>
            <person name="Negishi M."/>
            <person name="Ohta I."/>
            <person name="Ohta T."/>
            <person name="Okamoto M."/>
            <person name="Ono N."/>
            <person name="Saji S."/>
            <person name="Sakaguchi M."/>
            <person name="Sakai K."/>
            <person name="Shibata M."/>
            <person name="Shimokawa T."/>
            <person name="Song J."/>
            <person name="Takazaki Y."/>
            <person name="Terasawa K."/>
            <person name="Tsugane M."/>
            <person name="Tsuji K."/>
            <person name="Ueda S."/>
            <person name="Waki K."/>
            <person name="Yamagata H."/>
            <person name="Yamamoto M."/>
            <person name="Yamamoto S."/>
            <person name="Yamane H."/>
            <person name="Yoshiki S."/>
            <person name="Yoshihara R."/>
            <person name="Yukawa K."/>
            <person name="Zhong H."/>
            <person name="Yano M."/>
            <person name="Yuan Q."/>
            <person name="Ouyang S."/>
            <person name="Liu J."/>
            <person name="Jones K.M."/>
            <person name="Gansberger K."/>
            <person name="Moffat K."/>
            <person name="Hill J."/>
            <person name="Bera J."/>
            <person name="Fadrosh D."/>
            <person name="Jin S."/>
            <person name="Johri S."/>
            <person name="Kim M."/>
            <person name="Overton L."/>
            <person name="Reardon M."/>
            <person name="Tsitrin T."/>
            <person name="Vuong H."/>
            <person name="Weaver B."/>
            <person name="Ciecko A."/>
            <person name="Tallon L."/>
            <person name="Jackson J."/>
            <person name="Pai G."/>
            <person name="Aken S.V."/>
            <person name="Utterback T."/>
            <person name="Reidmuller S."/>
            <person name="Feldblyum T."/>
            <person name="Hsiao J."/>
            <person name="Zismann V."/>
            <person name="Iobst S."/>
            <person name="de Vazeille A.R."/>
            <person name="Buell C.R."/>
            <person name="Ying K."/>
            <person name="Li Y."/>
            <person name="Lu T."/>
            <person name="Huang Y."/>
            <person name="Zhao Q."/>
            <person name="Feng Q."/>
            <person name="Zhang L."/>
            <person name="Zhu J."/>
            <person name="Weng Q."/>
            <person name="Mu J."/>
            <person name="Lu Y."/>
            <person name="Fan D."/>
            <person name="Liu Y."/>
            <person name="Guan J."/>
            <person name="Zhang Y."/>
            <person name="Yu S."/>
            <person name="Liu X."/>
            <person name="Zhang Y."/>
            <person name="Hong G."/>
            <person name="Han B."/>
            <person name="Choisne N."/>
            <person name="Demange N."/>
            <person name="Orjeda G."/>
            <person name="Samain S."/>
            <person name="Cattolico L."/>
            <person name="Pelletier E."/>
            <person name="Couloux A."/>
            <person name="Segurens B."/>
            <person name="Wincker P."/>
            <person name="D'Hont A."/>
            <person name="Scarpelli C."/>
            <person name="Weissenbach J."/>
            <person name="Salanoubat M."/>
            <person name="Quetier F."/>
            <person name="Yu Y."/>
            <person name="Kim H.R."/>
            <person name="Rambo T."/>
            <person name="Currie J."/>
            <person name="Collura K."/>
            <person name="Luo M."/>
            <person name="Yang T."/>
            <person name="Ammiraju J.S.S."/>
            <person name="Engler F."/>
            <person name="Soderlund C."/>
            <person name="Wing R.A."/>
            <person name="Palmer L.E."/>
            <person name="de la Bastide M."/>
            <person name="Spiegel L."/>
            <person name="Nascimento L."/>
            <person name="Zutavern T."/>
            <person name="O'Shaughnessy A."/>
            <person name="Dike S."/>
            <person name="Dedhia N."/>
            <person name="Preston R."/>
            <person name="Balija V."/>
            <person name="McCombie W.R."/>
            <person name="Chow T."/>
            <person name="Chen H."/>
            <person name="Chung M."/>
            <person name="Chen C."/>
            <person name="Shaw J."/>
            <person name="Wu H."/>
            <person name="Hsiao K."/>
            <person name="Chao Y."/>
            <person name="Chu M."/>
            <person name="Cheng C."/>
            <person name="Hour A."/>
            <person name="Lee P."/>
            <person name="Lin S."/>
            <person name="Lin Y."/>
            <person name="Liou J."/>
            <person name="Liu S."/>
            <person name="Hsing Y."/>
            <person name="Raghuvanshi S."/>
            <person name="Mohanty A."/>
            <person name="Bharti A.K."/>
            <person name="Gaur A."/>
            <person name="Gupta V."/>
            <person name="Kumar D."/>
            <person name="Ravi V."/>
            <person name="Vij S."/>
            <person name="Kapur A."/>
            <person name="Khurana P."/>
            <person name="Khurana P."/>
            <person name="Khurana J.P."/>
            <person name="Tyagi A.K."/>
            <person name="Gaikwad K."/>
            <person name="Singh A."/>
            <person name="Dalal V."/>
            <person name="Srivastava S."/>
            <person name="Dixit A."/>
            <person name="Pal A.K."/>
            <person name="Ghazi I.A."/>
            <person name="Yadav M."/>
            <person name="Pandit A."/>
            <person name="Bhargava A."/>
            <person name="Sureshbabu K."/>
            <person name="Batra K."/>
            <person name="Sharma T.R."/>
            <person name="Mohapatra T."/>
            <person name="Singh N.K."/>
            <person name="Messing J."/>
            <person name="Nelson A.B."/>
            <person name="Fuks G."/>
            <person name="Kavchok S."/>
            <person name="Keizer G."/>
            <person name="Linton E."/>
            <person name="Llaca V."/>
            <person name="Song R."/>
            <person name="Tanyolac B."/>
            <person name="Young S."/>
            <person name="Ho-Il K."/>
            <person name="Hahn J.H."/>
            <person name="Sangsakoo G."/>
            <person name="Vanavichit A."/>
            <person name="de Mattos Luiz.A.T."/>
            <person name="Zimmer P.D."/>
            <person name="Malone G."/>
            <person name="Dellagostin O."/>
            <person name="de Oliveira A.C."/>
            <person name="Bevan M."/>
            <person name="Bancroft I."/>
            <person name="Minx P."/>
            <person name="Cordum H."/>
            <person name="Wilson R."/>
            <person name="Cheng Z."/>
            <person name="Jin W."/>
            <person name="Jiang J."/>
            <person name="Leong S.A."/>
            <person name="Iwama H."/>
            <person name="Gojobori T."/>
            <person name="Itoh T."/>
            <person name="Niimura Y."/>
            <person name="Fujii Y."/>
            <person name="Habara T."/>
            <person name="Sakai H."/>
            <person name="Sato Y."/>
            <person name="Wilson G."/>
            <person name="Kumar K."/>
            <person name="McCouch S."/>
            <person name="Juretic N."/>
            <person name="Hoen D."/>
            <person name="Wright S."/>
            <person name="Bruskiewich R."/>
            <person name="Bureau T."/>
            <person name="Miyao A."/>
            <person name="Hirochika H."/>
            <person name="Nishikawa T."/>
            <person name="Kadowaki K."/>
            <person name="Sugiura M."/>
            <person name="Burr B."/>
            <person name="Sasaki T."/>
        </authorList>
    </citation>
    <scope>NUCLEOTIDE SEQUENCE [LARGE SCALE GENOMIC DNA]</scope>
    <source>
        <strain evidence="9">cv. Nipponbare</strain>
    </source>
</reference>
<reference evidence="8 9" key="2">
    <citation type="journal article" date="2013" name="Plant Cell Physiol.">
        <title>Rice Annotation Project Database (RAP-DB): an integrative and interactive database for rice genomics.</title>
        <authorList>
            <person name="Sakai H."/>
            <person name="Lee S.S."/>
            <person name="Tanaka T."/>
            <person name="Numa H."/>
            <person name="Kim J."/>
            <person name="Kawahara Y."/>
            <person name="Wakimoto H."/>
            <person name="Yang C.C."/>
            <person name="Iwamoto M."/>
            <person name="Abe T."/>
            <person name="Yamada Y."/>
            <person name="Muto A."/>
            <person name="Inokuchi H."/>
            <person name="Ikemura T."/>
            <person name="Matsumoto T."/>
            <person name="Sasaki T."/>
            <person name="Itoh T."/>
        </authorList>
    </citation>
    <scope>NUCLEOTIDE SEQUENCE [LARGE SCALE GENOMIC DNA]</scope>
    <source>
        <strain evidence="9">cv. Nipponbare</strain>
    </source>
</reference>
<dbReference type="EMBL" id="AP014965">
    <property type="protein sequence ID" value="BAT08210.1"/>
    <property type="molecule type" value="Genomic_DNA"/>
</dbReference>
<evidence type="ECO:0000259" key="7">
    <source>
        <dbReference type="PROSITE" id="PS51294"/>
    </source>
</evidence>
<keyword evidence="9" id="KW-1185">Reference proteome</keyword>
<organism evidence="8 9">
    <name type="scientific">Oryza sativa subsp. japonica</name>
    <name type="common">Rice</name>
    <dbReference type="NCBI Taxonomy" id="39947"/>
    <lineage>
        <taxon>Eukaryota</taxon>
        <taxon>Viridiplantae</taxon>
        <taxon>Streptophyta</taxon>
        <taxon>Embryophyta</taxon>
        <taxon>Tracheophyta</taxon>
        <taxon>Spermatophyta</taxon>
        <taxon>Magnoliopsida</taxon>
        <taxon>Liliopsida</taxon>
        <taxon>Poales</taxon>
        <taxon>Poaceae</taxon>
        <taxon>BOP clade</taxon>
        <taxon>Oryzoideae</taxon>
        <taxon>Oryzeae</taxon>
        <taxon>Oryzinae</taxon>
        <taxon>Oryza</taxon>
        <taxon>Oryza sativa</taxon>
    </lineage>
</organism>
<evidence type="ECO:0000256" key="4">
    <source>
        <dbReference type="ARBA" id="ARBA00023163"/>
    </source>
</evidence>
<evidence type="ECO:0000259" key="6">
    <source>
        <dbReference type="PROSITE" id="PS50090"/>
    </source>
</evidence>
<dbReference type="Gene3D" id="1.10.10.60">
    <property type="entry name" value="Homeodomain-like"/>
    <property type="match status" value="2"/>
</dbReference>
<keyword evidence="1" id="KW-0677">Repeat</keyword>
<dbReference type="PROSITE" id="PS51294">
    <property type="entry name" value="HTH_MYB"/>
    <property type="match status" value="2"/>
</dbReference>
<dbReference type="FunCoup" id="A0A0N7KQU7">
    <property type="interactions" value="774"/>
</dbReference>
<dbReference type="Gramene" id="Os09t0431300-00">
    <property type="protein sequence ID" value="Os09t0431300-00"/>
    <property type="gene ID" value="Os09g0431300"/>
</dbReference>
<keyword evidence="2" id="KW-0805">Transcription regulation</keyword>
<evidence type="ECO:0000256" key="3">
    <source>
        <dbReference type="ARBA" id="ARBA00023125"/>
    </source>
</evidence>
<sequence length="445" mass="47888">MSTHRHCTAAAAAADNDDPDHKRRRLALVIIVYAEMGRAPCCDKATVKKGPWAPEEDAALKAYVDAHGTGGNWIALPHKIGTCRARRRRLEMTVLMSIWLIAHRPELVVVVYAGLNRCGKSCRLRWLNYLRPNIRHGGFTEDEDRLICSLYIAIGSRWATIAAQLPGRTDNDIKNYWNSKLKRRLLGGGRRPRGAPPRLVLAGPGPAVTAAATSRNAMAASAIERMQLSVRLRRLEAAAPPPPQPFTFYGSNNLAAPPWQQPISPAAGGSSEMPRRLHHHHPSGAAATSSYSGLISSWPSSRSHIIHDAWLDASSTPPLSTTSMGDAATTTTTAGGESSSSTPTVSTATTPFIGGSIDMDDEIDMLLQQIRCFDENGDDGDDDADQRLIVGDEAAAGAENYLRALIDEAAANGGDVGVGSWSSCSTPGVDSVFHEYAQLDYGQYN</sequence>
<feature type="region of interest" description="Disordered" evidence="5">
    <location>
        <begin position="243"/>
        <end position="293"/>
    </location>
</feature>
<dbReference type="GO" id="GO:0003677">
    <property type="term" value="F:DNA binding"/>
    <property type="evidence" value="ECO:0007669"/>
    <property type="project" value="UniProtKB-KW"/>
</dbReference>
<dbReference type="GO" id="GO:0006355">
    <property type="term" value="P:regulation of DNA-templated transcription"/>
    <property type="evidence" value="ECO:0000318"/>
    <property type="project" value="GO_Central"/>
</dbReference>
<protein>
    <submittedName>
        <fullName evidence="8">Os09g0431300 protein</fullName>
    </submittedName>
</protein>
<dbReference type="Pfam" id="PF00249">
    <property type="entry name" value="Myb_DNA-binding"/>
    <property type="match status" value="1"/>
</dbReference>
<dbReference type="SUPFAM" id="SSF46689">
    <property type="entry name" value="Homeodomain-like"/>
    <property type="match status" value="1"/>
</dbReference>
<dbReference type="InterPro" id="IPR009057">
    <property type="entry name" value="Homeodomain-like_sf"/>
</dbReference>
<keyword evidence="3" id="KW-0238">DNA-binding</keyword>
<dbReference type="PANTHER" id="PTHR48000">
    <property type="entry name" value="OS09G0431300 PROTEIN"/>
    <property type="match status" value="1"/>
</dbReference>
<dbReference type="InterPro" id="IPR001005">
    <property type="entry name" value="SANT/Myb"/>
</dbReference>
<dbReference type="STRING" id="39947.A0A0N7KQU7"/>
<evidence type="ECO:0000313" key="8">
    <source>
        <dbReference type="EMBL" id="BAT08210.1"/>
    </source>
</evidence>
<name>A0A0N7KQU7_ORYSJ</name>
<accession>A0A0N7KQU7</accession>
<reference evidence="8 9" key="3">
    <citation type="journal article" date="2013" name="Rice">
        <title>Improvement of the Oryza sativa Nipponbare reference genome using next generation sequence and optical map data.</title>
        <authorList>
            <person name="Kawahara Y."/>
            <person name="de la Bastide M."/>
            <person name="Hamilton J.P."/>
            <person name="Kanamori H."/>
            <person name="McCombie W.R."/>
            <person name="Ouyang S."/>
            <person name="Schwartz D.C."/>
            <person name="Tanaka T."/>
            <person name="Wu J."/>
            <person name="Zhou S."/>
            <person name="Childs K.L."/>
            <person name="Davidson R.M."/>
            <person name="Lin H."/>
            <person name="Quesada-Ocampo L."/>
            <person name="Vaillancourt B."/>
            <person name="Sakai H."/>
            <person name="Lee S.S."/>
            <person name="Kim J."/>
            <person name="Numa H."/>
            <person name="Itoh T."/>
            <person name="Buell C.R."/>
            <person name="Matsumoto T."/>
        </authorList>
    </citation>
    <scope>NUCLEOTIDE SEQUENCE [LARGE SCALE GENOMIC DNA]</scope>
    <source>
        <strain evidence="9">cv. Nipponbare</strain>
    </source>
</reference>
<evidence type="ECO:0000256" key="1">
    <source>
        <dbReference type="ARBA" id="ARBA00022737"/>
    </source>
</evidence>
<feature type="domain" description="Myb-like" evidence="6">
    <location>
        <begin position="131"/>
        <end position="181"/>
    </location>
</feature>
<dbReference type="CDD" id="cd00167">
    <property type="entry name" value="SANT"/>
    <property type="match status" value="1"/>
</dbReference>
<feature type="domain" description="HTH myb-type" evidence="7">
    <location>
        <begin position="131"/>
        <end position="185"/>
    </location>
</feature>
<dbReference type="Proteomes" id="UP000059680">
    <property type="component" value="Chromosome 9"/>
</dbReference>
<dbReference type="OMA" id="IRCFDEN"/>
<dbReference type="SMR" id="A0A0N7KQU7"/>
<keyword evidence="4" id="KW-0804">Transcription</keyword>
<dbReference type="InParanoid" id="A0A0N7KQU7"/>
<feature type="domain" description="HTH myb-type" evidence="7">
    <location>
        <begin position="44"/>
        <end position="70"/>
    </location>
</feature>
<dbReference type="FunFam" id="1.10.10.60:FF:000443">
    <property type="entry name" value="Transcription factor MYB36"/>
    <property type="match status" value="1"/>
</dbReference>
<evidence type="ECO:0000256" key="2">
    <source>
        <dbReference type="ARBA" id="ARBA00023015"/>
    </source>
</evidence>
<feature type="compositionally biased region" description="Low complexity" evidence="5">
    <location>
        <begin position="320"/>
        <end position="350"/>
    </location>
</feature>
<dbReference type="PaxDb" id="39947-A0A0N7KQU7"/>
<dbReference type="SMART" id="SM00717">
    <property type="entry name" value="SANT"/>
    <property type="match status" value="2"/>
</dbReference>
<feature type="region of interest" description="Disordered" evidence="5">
    <location>
        <begin position="316"/>
        <end position="350"/>
    </location>
</feature>
<dbReference type="GO" id="GO:0003700">
    <property type="term" value="F:DNA-binding transcription factor activity"/>
    <property type="evidence" value="ECO:0000318"/>
    <property type="project" value="GO_Central"/>
</dbReference>
<dbReference type="PANTHER" id="PTHR48000:SF15">
    <property type="entry name" value="OS09G0431300 PROTEIN"/>
    <property type="match status" value="1"/>
</dbReference>
<dbReference type="InterPro" id="IPR017930">
    <property type="entry name" value="Myb_dom"/>
</dbReference>
<evidence type="ECO:0000313" key="9">
    <source>
        <dbReference type="Proteomes" id="UP000059680"/>
    </source>
</evidence>
<evidence type="ECO:0000256" key="5">
    <source>
        <dbReference type="SAM" id="MobiDB-lite"/>
    </source>
</evidence>
<dbReference type="eggNOG" id="KOG0048">
    <property type="taxonomic scope" value="Eukaryota"/>
</dbReference>